<dbReference type="Pfam" id="PF18133">
    <property type="entry name" value="HydF_tetramer"/>
    <property type="match status" value="1"/>
</dbReference>
<dbReference type="Gene3D" id="3.40.50.11410">
    <property type="match status" value="1"/>
</dbReference>
<keyword evidence="7" id="KW-1185">Reference proteome</keyword>
<dbReference type="NCBIfam" id="TIGR00231">
    <property type="entry name" value="small_GTP"/>
    <property type="match status" value="1"/>
</dbReference>
<feature type="domain" description="G" evidence="3">
    <location>
        <begin position="15"/>
        <end position="129"/>
    </location>
</feature>
<evidence type="ECO:0000256" key="2">
    <source>
        <dbReference type="ARBA" id="ARBA00023134"/>
    </source>
</evidence>
<dbReference type="GO" id="GO:0005525">
    <property type="term" value="F:GTP binding"/>
    <property type="evidence" value="ECO:0007669"/>
    <property type="project" value="UniProtKB-KW"/>
</dbReference>
<evidence type="ECO:0000313" key="7">
    <source>
        <dbReference type="Proteomes" id="UP000198943"/>
    </source>
</evidence>
<dbReference type="RefSeq" id="WP_093729548.1">
    <property type="nucleotide sequence ID" value="NZ_FMYW01000003.1"/>
</dbReference>
<dbReference type="AlphaFoldDB" id="A0A1G6JFJ8"/>
<protein>
    <submittedName>
        <fullName evidence="6">[FeFe] hydrogenase H-cluster maturation GTPase HydF</fullName>
    </submittedName>
</protein>
<sequence length="456" mass="49701">MSSLNATPAGERVHIGLFGKRNAGKSSLINALTGQKLAVVADVPGTTTDPVLKAMELLPLGPVLMMDTAGIDDSGELGQLRVQKSLQVLNKTDIAILVIDSTASITDEDLKMLQRIQNKELSCVVVFTKADVAEKNEANVSETTAAKQFMPNETQEKAAREAKQNAMQDRSALKAEHNIMQGNAAPNAKCNAIPSSIPQISVSSTTGKNIKELKELLAHLVPQKKAPFPICADLLKPEDQVLLVTPIDSAAPKGRLILPQQQTIRDIIDSDAVAVITKENHVGSALKNMKRPPAMVITDSQAFGKVNQAVPQEIKLTSFSILMARHKGNLEQAVLGVAALKQLQDGDRILISEGCTHHRQCGDIGTEKLPKWIQDFTGKQFSFSWTSGTEFPTDLSLYKLIIHCGGCMLNEREMQYRYRCAADQNVPMTNYGLCIAYTHEILKRSLSVFPDLAEKL</sequence>
<dbReference type="InterPro" id="IPR023873">
    <property type="entry name" value="FeFe-hyd_GTPase_HydF"/>
</dbReference>
<name>A0A1G6JFJ8_9FIRM</name>
<organism evidence="6 7">
    <name type="scientific">Succiniclasticum ruminis</name>
    <dbReference type="NCBI Taxonomy" id="40841"/>
    <lineage>
        <taxon>Bacteria</taxon>
        <taxon>Bacillati</taxon>
        <taxon>Bacillota</taxon>
        <taxon>Negativicutes</taxon>
        <taxon>Acidaminococcales</taxon>
        <taxon>Acidaminococcaceae</taxon>
        <taxon>Succiniclasticum</taxon>
    </lineage>
</organism>
<dbReference type="Gene3D" id="3.40.50.300">
    <property type="entry name" value="P-loop containing nucleotide triphosphate hydrolases"/>
    <property type="match status" value="1"/>
</dbReference>
<feature type="domain" description="Hydrogen maturase F tetramerization" evidence="5">
    <location>
        <begin position="332"/>
        <end position="447"/>
    </location>
</feature>
<dbReference type="InterPro" id="IPR027417">
    <property type="entry name" value="P-loop_NTPase"/>
</dbReference>
<dbReference type="GO" id="GO:0005737">
    <property type="term" value="C:cytoplasm"/>
    <property type="evidence" value="ECO:0007669"/>
    <property type="project" value="TreeGrafter"/>
</dbReference>
<dbReference type="PRINTS" id="PR00326">
    <property type="entry name" value="GTP1OBG"/>
</dbReference>
<proteinExistence type="predicted"/>
<keyword evidence="2" id="KW-0342">GTP-binding</keyword>
<evidence type="ECO:0000256" key="1">
    <source>
        <dbReference type="ARBA" id="ARBA00022741"/>
    </source>
</evidence>
<dbReference type="InterPro" id="IPR005225">
    <property type="entry name" value="Small_GTP-bd"/>
</dbReference>
<dbReference type="PANTHER" id="PTHR42714:SF6">
    <property type="entry name" value="TRANSLATION INITIATION FACTOR IF-2"/>
    <property type="match status" value="1"/>
</dbReference>
<dbReference type="Pfam" id="PF18128">
    <property type="entry name" value="HydF_dimer"/>
    <property type="match status" value="1"/>
</dbReference>
<accession>A0A1G6JFJ8</accession>
<evidence type="ECO:0000259" key="4">
    <source>
        <dbReference type="Pfam" id="PF18128"/>
    </source>
</evidence>
<dbReference type="Proteomes" id="UP000198943">
    <property type="component" value="Unassembled WGS sequence"/>
</dbReference>
<dbReference type="SUPFAM" id="SSF52540">
    <property type="entry name" value="P-loop containing nucleoside triphosphate hydrolases"/>
    <property type="match status" value="1"/>
</dbReference>
<dbReference type="PANTHER" id="PTHR42714">
    <property type="entry name" value="TRNA MODIFICATION GTPASE GTPBP3"/>
    <property type="match status" value="1"/>
</dbReference>
<dbReference type="Pfam" id="PF01926">
    <property type="entry name" value="MMR_HSR1"/>
    <property type="match status" value="1"/>
</dbReference>
<dbReference type="GO" id="GO:0002098">
    <property type="term" value="P:tRNA wobble uridine modification"/>
    <property type="evidence" value="ECO:0007669"/>
    <property type="project" value="TreeGrafter"/>
</dbReference>
<evidence type="ECO:0000313" key="6">
    <source>
        <dbReference type="EMBL" id="SDC17457.1"/>
    </source>
</evidence>
<dbReference type="NCBIfam" id="TIGR03918">
    <property type="entry name" value="GTP_HydF"/>
    <property type="match status" value="1"/>
</dbReference>
<dbReference type="InterPro" id="IPR041606">
    <property type="entry name" value="HydF_dimer"/>
</dbReference>
<dbReference type="InterPro" id="IPR006073">
    <property type="entry name" value="GTP-bd"/>
</dbReference>
<dbReference type="EMBL" id="FMYW01000003">
    <property type="protein sequence ID" value="SDC17457.1"/>
    <property type="molecule type" value="Genomic_DNA"/>
</dbReference>
<dbReference type="OrthoDB" id="9811338at2"/>
<keyword evidence="1" id="KW-0547">Nucleotide-binding</keyword>
<dbReference type="InterPro" id="IPR040644">
    <property type="entry name" value="HydF_tetramer"/>
</dbReference>
<gene>
    <name evidence="6" type="ORF">SAMN04487864_10397</name>
</gene>
<reference evidence="7" key="1">
    <citation type="submission" date="2016-10" db="EMBL/GenBank/DDBJ databases">
        <authorList>
            <person name="Varghese N."/>
            <person name="Submissions S."/>
        </authorList>
    </citation>
    <scope>NUCLEOTIDE SEQUENCE [LARGE SCALE GENOMIC DNA]</scope>
    <source>
        <strain evidence="7">DSM 11005</strain>
    </source>
</reference>
<dbReference type="GO" id="GO:0030488">
    <property type="term" value="P:tRNA methylation"/>
    <property type="evidence" value="ECO:0007669"/>
    <property type="project" value="TreeGrafter"/>
</dbReference>
<dbReference type="CDD" id="cd00880">
    <property type="entry name" value="Era_like"/>
    <property type="match status" value="1"/>
</dbReference>
<feature type="domain" description="Hydrogen maturase F dimerization" evidence="4">
    <location>
        <begin position="231"/>
        <end position="328"/>
    </location>
</feature>
<dbReference type="Gene3D" id="3.40.50.11420">
    <property type="match status" value="1"/>
</dbReference>
<evidence type="ECO:0000259" key="3">
    <source>
        <dbReference type="Pfam" id="PF01926"/>
    </source>
</evidence>
<evidence type="ECO:0000259" key="5">
    <source>
        <dbReference type="Pfam" id="PF18133"/>
    </source>
</evidence>